<dbReference type="Proteomes" id="UP000504602">
    <property type="component" value="Unplaced"/>
</dbReference>
<feature type="compositionally biased region" description="Polar residues" evidence="12">
    <location>
        <begin position="706"/>
        <end position="720"/>
    </location>
</feature>
<dbReference type="PANTHER" id="PTHR14167:SF64">
    <property type="entry name" value="SORBIN AND SH3 DOMAIN-CONTAINING PROTEIN 1"/>
    <property type="match status" value="1"/>
</dbReference>
<dbReference type="PRINTS" id="PR00452">
    <property type="entry name" value="SH3DOMAIN"/>
</dbReference>
<dbReference type="Pfam" id="PF07653">
    <property type="entry name" value="SH3_2"/>
    <property type="match status" value="1"/>
</dbReference>
<dbReference type="CDD" id="cd11916">
    <property type="entry name" value="SH3_Sorbs1_3"/>
    <property type="match status" value="1"/>
</dbReference>
<accession>A0A8N5F2Z1</accession>
<feature type="region of interest" description="Disordered" evidence="12">
    <location>
        <begin position="1"/>
        <end position="170"/>
    </location>
</feature>
<dbReference type="RefSeq" id="XP_030919080.1">
    <property type="nucleotide sequence ID" value="XM_031063220.1"/>
</dbReference>
<feature type="compositionally biased region" description="Basic and acidic residues" evidence="12">
    <location>
        <begin position="335"/>
        <end position="359"/>
    </location>
</feature>
<feature type="region of interest" description="Disordered" evidence="12">
    <location>
        <begin position="514"/>
        <end position="535"/>
    </location>
</feature>
<name>A0A8N5F2Z1_GEOFO</name>
<dbReference type="GO" id="GO:0031589">
    <property type="term" value="P:cell-substrate adhesion"/>
    <property type="evidence" value="ECO:0007669"/>
    <property type="project" value="TreeGrafter"/>
</dbReference>
<dbReference type="GeneID" id="102042220"/>
<feature type="compositionally biased region" description="Low complexity" evidence="12">
    <location>
        <begin position="157"/>
        <end position="168"/>
    </location>
</feature>
<dbReference type="GO" id="GO:0005925">
    <property type="term" value="C:focal adhesion"/>
    <property type="evidence" value="ECO:0007669"/>
    <property type="project" value="UniProtKB-SubCell"/>
</dbReference>
<dbReference type="Pfam" id="PF00018">
    <property type="entry name" value="SH3_1"/>
    <property type="match status" value="1"/>
</dbReference>
<dbReference type="InterPro" id="IPR003127">
    <property type="entry name" value="SoHo_dom"/>
</dbReference>
<dbReference type="PROSITE" id="PS50002">
    <property type="entry name" value="SH3"/>
    <property type="match status" value="3"/>
</dbReference>
<keyword evidence="15" id="KW-1185">Reference proteome</keyword>
<keyword evidence="6" id="KW-0963">Cytoplasm</keyword>
<evidence type="ECO:0000256" key="10">
    <source>
        <dbReference type="ARBA" id="ARBA00023136"/>
    </source>
</evidence>
<evidence type="ECO:0000256" key="1">
    <source>
        <dbReference type="ARBA" id="ARBA00004236"/>
    </source>
</evidence>
<keyword evidence="9" id="KW-0965">Cell junction</keyword>
<dbReference type="InterPro" id="IPR035611">
    <property type="entry name" value="SORBS1_SH3_2"/>
</dbReference>
<evidence type="ECO:0000313" key="16">
    <source>
        <dbReference type="RefSeq" id="XP_030919080.1"/>
    </source>
</evidence>
<feature type="region of interest" description="Disordered" evidence="12">
    <location>
        <begin position="698"/>
        <end position="754"/>
    </location>
</feature>
<dbReference type="InterPro" id="IPR035610">
    <property type="entry name" value="SORBS1_SH3_1"/>
</dbReference>
<proteinExistence type="predicted"/>
<dbReference type="InterPro" id="IPR050384">
    <property type="entry name" value="Endophilin_SH3RF"/>
</dbReference>
<feature type="compositionally biased region" description="Polar residues" evidence="12">
    <location>
        <begin position="105"/>
        <end position="119"/>
    </location>
</feature>
<evidence type="ECO:0000256" key="8">
    <source>
        <dbReference type="ARBA" id="ARBA00022737"/>
    </source>
</evidence>
<dbReference type="SUPFAM" id="SSF50044">
    <property type="entry name" value="SH3-domain"/>
    <property type="match status" value="3"/>
</dbReference>
<evidence type="ECO:0000259" key="13">
    <source>
        <dbReference type="PROSITE" id="PS50002"/>
    </source>
</evidence>
<feature type="region of interest" description="Disordered" evidence="12">
    <location>
        <begin position="300"/>
        <end position="416"/>
    </location>
</feature>
<protein>
    <submittedName>
        <fullName evidence="16">Sorbin and SH3 domain-containing protein 1 isoform X37</fullName>
    </submittedName>
</protein>
<gene>
    <name evidence="16" type="primary">SORBS1</name>
</gene>
<keyword evidence="4 11" id="KW-0728">SH3 domain</keyword>
<feature type="region of interest" description="Disordered" evidence="12">
    <location>
        <begin position="216"/>
        <end position="244"/>
    </location>
</feature>
<keyword evidence="7" id="KW-0597">Phosphoprotein</keyword>
<dbReference type="FunFam" id="2.30.30.40:FF:000004">
    <property type="entry name" value="Sorbin and SH3 domain-containing protein 1 isoform 2"/>
    <property type="match status" value="1"/>
</dbReference>
<feature type="region of interest" description="Disordered" evidence="12">
    <location>
        <begin position="443"/>
        <end position="469"/>
    </location>
</feature>
<evidence type="ECO:0000256" key="9">
    <source>
        <dbReference type="ARBA" id="ARBA00022949"/>
    </source>
</evidence>
<dbReference type="SMART" id="SM00326">
    <property type="entry name" value="SH3"/>
    <property type="match status" value="3"/>
</dbReference>
<dbReference type="GO" id="GO:0005737">
    <property type="term" value="C:cytoplasm"/>
    <property type="evidence" value="ECO:0007669"/>
    <property type="project" value="UniProtKB-SubCell"/>
</dbReference>
<keyword evidence="10" id="KW-0472">Membrane</keyword>
<sequence length="816" mass="91991">MAPLTEKAELRHKQNPEVEKASPSATMSSEHEEIDVAKTVVNGLTSNGQEKEMDPTKVCSGKGAVTLRATPSYEGNRNVTSPCPQDAEQPESLEPENSETDDWRSSSNTDANGDAQPSSLAAKGYRSVRPNLSSESKPQDPGPVLNEVPQPGTDYPTSITSISKSASAYPSTTIVNPTIVLLQHNREQQKRLSSLADSVPDRLVSDRVDSALLRDKPAQEAVPSEKRAVEEKRSTVRSPPYMADTSVDDIGIPLRNTDRSKDWYKTMFKQIHKLNRDNPEENPYCPTYTFPELPEIQQKTEEDNPYSPTYQFPASTPSPISEDEDSDSFSPRYSYSEDSRTQVPRSKSEMDNIDSEKVVKRSATLPLPNRASSLKSSPERTDWEPPDKKVDTRKYRAEPRSIYDYQPGKSSVLNNEKMSDLEKDLYLYQTELEADLEKMEKLYKAPHKKPQKNTAGVTPLETSTDHSSYSTYSPNYHAVKRESELAVGDPAALENERQIYKSVLEGGDIPFQGLSGLKRPSSSASTKDSESPRHFAPVDYMETPEEILRRRYDDKEMRPARAKFDFKAQTLKELPLQKGDIVYIYKQIDQNWLEGEHHGRVGIFPRSYIEFLPPAEKAQPKKPLPLQVLEYGDAIAKFNFNGDTQVEMSFRKGERITLIRRVDENWYEGRISGTSRQGIFPVTYVEVLKRPVVKNAIDYPDPPVSLSPSRSMTASPQPSHHSLRAGPDLTESEKSYVQPQAQQQGASPERSQTPRDIVSYQALYSYTPQNDDELELRDGDIVDVMEKCDDGWFVGTSRRTRQFGTFPGNYVKLLYL</sequence>
<keyword evidence="5" id="KW-1003">Cell membrane</keyword>
<dbReference type="CTD" id="10580"/>
<evidence type="ECO:0000259" key="14">
    <source>
        <dbReference type="PROSITE" id="PS50831"/>
    </source>
</evidence>
<evidence type="ECO:0000256" key="4">
    <source>
        <dbReference type="ARBA" id="ARBA00022443"/>
    </source>
</evidence>
<dbReference type="CDD" id="cd11919">
    <property type="entry name" value="SH3_Sorbs1_1"/>
    <property type="match status" value="1"/>
</dbReference>
<dbReference type="Pfam" id="PF02208">
    <property type="entry name" value="Sorb"/>
    <property type="match status" value="1"/>
</dbReference>
<dbReference type="PRINTS" id="PR00499">
    <property type="entry name" value="P67PHOX"/>
</dbReference>
<feature type="compositionally biased region" description="Polar residues" evidence="12">
    <location>
        <begin position="735"/>
        <end position="751"/>
    </location>
</feature>
<comment type="subcellular location">
    <subcellularLocation>
        <location evidence="2">Cell junction</location>
        <location evidence="2">Focal adhesion</location>
    </subcellularLocation>
    <subcellularLocation>
        <location evidence="1">Cell membrane</location>
    </subcellularLocation>
    <subcellularLocation>
        <location evidence="3">Cytoplasm</location>
    </subcellularLocation>
</comment>
<feature type="domain" description="SH3" evidence="13">
    <location>
        <begin position="629"/>
        <end position="690"/>
    </location>
</feature>
<feature type="compositionally biased region" description="Basic and acidic residues" evidence="12">
    <location>
        <begin position="377"/>
        <end position="401"/>
    </location>
</feature>
<reference evidence="16" key="1">
    <citation type="submission" date="2025-08" db="UniProtKB">
        <authorList>
            <consortium name="RefSeq"/>
        </authorList>
    </citation>
    <scope>IDENTIFICATION</scope>
</reference>
<keyword evidence="8" id="KW-0677">Repeat</keyword>
<dbReference type="GO" id="GO:0005634">
    <property type="term" value="C:nucleus"/>
    <property type="evidence" value="ECO:0007669"/>
    <property type="project" value="TreeGrafter"/>
</dbReference>
<dbReference type="PROSITE" id="PS50831">
    <property type="entry name" value="SOHO"/>
    <property type="match status" value="1"/>
</dbReference>
<dbReference type="InterPro" id="IPR035606">
    <property type="entry name" value="SORBS1_SH3"/>
</dbReference>
<dbReference type="GO" id="GO:0005886">
    <property type="term" value="C:plasma membrane"/>
    <property type="evidence" value="ECO:0007669"/>
    <property type="project" value="UniProtKB-SubCell"/>
</dbReference>
<feature type="domain" description="SH3" evidence="13">
    <location>
        <begin position="755"/>
        <end position="816"/>
    </location>
</feature>
<evidence type="ECO:0000256" key="12">
    <source>
        <dbReference type="SAM" id="MobiDB-lite"/>
    </source>
</evidence>
<dbReference type="InterPro" id="IPR001452">
    <property type="entry name" value="SH3_domain"/>
</dbReference>
<dbReference type="InterPro" id="IPR036028">
    <property type="entry name" value="SH3-like_dom_sf"/>
</dbReference>
<dbReference type="FunFam" id="2.30.30.40:FF:000001">
    <property type="entry name" value="Sorbin and SH3 domain-containing protein 1 isoform 2"/>
    <property type="match status" value="1"/>
</dbReference>
<evidence type="ECO:0000256" key="3">
    <source>
        <dbReference type="ARBA" id="ARBA00004496"/>
    </source>
</evidence>
<feature type="compositionally biased region" description="Basic and acidic residues" evidence="12">
    <location>
        <begin position="1"/>
        <end position="20"/>
    </location>
</feature>
<evidence type="ECO:0000256" key="6">
    <source>
        <dbReference type="ARBA" id="ARBA00022490"/>
    </source>
</evidence>
<dbReference type="Gene3D" id="2.30.30.40">
    <property type="entry name" value="SH3 Domains"/>
    <property type="match status" value="3"/>
</dbReference>
<feature type="domain" description="SH3" evidence="13">
    <location>
        <begin position="555"/>
        <end position="614"/>
    </location>
</feature>
<feature type="compositionally biased region" description="Polar residues" evidence="12">
    <location>
        <begin position="73"/>
        <end position="83"/>
    </location>
</feature>
<dbReference type="Pfam" id="PF14604">
    <property type="entry name" value="SH3_9"/>
    <property type="match status" value="1"/>
</dbReference>
<evidence type="ECO:0000256" key="7">
    <source>
        <dbReference type="ARBA" id="ARBA00022553"/>
    </source>
</evidence>
<feature type="compositionally biased region" description="Basic and acidic residues" evidence="12">
    <location>
        <begin position="216"/>
        <end position="234"/>
    </location>
</feature>
<evidence type="ECO:0000313" key="15">
    <source>
        <dbReference type="Proteomes" id="UP000504602"/>
    </source>
</evidence>
<dbReference type="PANTHER" id="PTHR14167">
    <property type="entry name" value="SH3 DOMAIN-CONTAINING"/>
    <property type="match status" value="1"/>
</dbReference>
<evidence type="ECO:0000256" key="2">
    <source>
        <dbReference type="ARBA" id="ARBA00004246"/>
    </source>
</evidence>
<dbReference type="FunFam" id="2.30.30.40:FF:000003">
    <property type="entry name" value="Sorbin and SH3 domain-containing protein 1 isoform 2"/>
    <property type="match status" value="1"/>
</dbReference>
<feature type="compositionally biased region" description="Acidic residues" evidence="12">
    <location>
        <begin position="88"/>
        <end position="100"/>
    </location>
</feature>
<feature type="domain" description="SoHo" evidence="14">
    <location>
        <begin position="235"/>
        <end position="293"/>
    </location>
</feature>
<organism evidence="15 16">
    <name type="scientific">Geospiza fortis</name>
    <name type="common">Medium ground-finch</name>
    <dbReference type="NCBI Taxonomy" id="48883"/>
    <lineage>
        <taxon>Eukaryota</taxon>
        <taxon>Metazoa</taxon>
        <taxon>Chordata</taxon>
        <taxon>Craniata</taxon>
        <taxon>Vertebrata</taxon>
        <taxon>Euteleostomi</taxon>
        <taxon>Archelosauria</taxon>
        <taxon>Archosauria</taxon>
        <taxon>Dinosauria</taxon>
        <taxon>Saurischia</taxon>
        <taxon>Theropoda</taxon>
        <taxon>Coelurosauria</taxon>
        <taxon>Aves</taxon>
        <taxon>Neognathae</taxon>
        <taxon>Neoaves</taxon>
        <taxon>Telluraves</taxon>
        <taxon>Australaves</taxon>
        <taxon>Passeriformes</taxon>
        <taxon>Thraupidae</taxon>
        <taxon>Geospiza</taxon>
    </lineage>
</organism>
<dbReference type="AlphaFoldDB" id="A0A8N5F2Z1"/>
<dbReference type="SMART" id="SM00459">
    <property type="entry name" value="Sorb"/>
    <property type="match status" value="1"/>
</dbReference>
<dbReference type="CDD" id="cd11922">
    <property type="entry name" value="SH3_Sorbs1_2"/>
    <property type="match status" value="1"/>
</dbReference>
<evidence type="ECO:0000256" key="5">
    <source>
        <dbReference type="ARBA" id="ARBA00022475"/>
    </source>
</evidence>
<evidence type="ECO:0000256" key="11">
    <source>
        <dbReference type="PROSITE-ProRule" id="PRU00192"/>
    </source>
</evidence>